<evidence type="ECO:0000313" key="2">
    <source>
        <dbReference type="Proteomes" id="UP000238338"/>
    </source>
</evidence>
<dbReference type="RefSeq" id="WP_170076100.1">
    <property type="nucleotide sequence ID" value="NZ_PVEP01000001.1"/>
</dbReference>
<accession>A0A2S8SD83</accession>
<dbReference type="AlphaFoldDB" id="A0A2S8SD83"/>
<comment type="caution">
    <text evidence="1">The sequence shown here is derived from an EMBL/GenBank/DDBJ whole genome shotgun (WGS) entry which is preliminary data.</text>
</comment>
<dbReference type="EMBL" id="PVEP01000001">
    <property type="protein sequence ID" value="PQV58766.1"/>
    <property type="molecule type" value="Genomic_DNA"/>
</dbReference>
<name>A0A2S8SD83_9RHOB</name>
<gene>
    <name evidence="1" type="ORF">LX70_00579</name>
</gene>
<keyword evidence="2" id="KW-1185">Reference proteome</keyword>
<protein>
    <submittedName>
        <fullName evidence="1">Uncharacterized protein</fullName>
    </submittedName>
</protein>
<dbReference type="Proteomes" id="UP000238338">
    <property type="component" value="Unassembled WGS sequence"/>
</dbReference>
<organism evidence="1 2">
    <name type="scientific">Albidovulum denitrificans</name>
    <dbReference type="NCBI Taxonomy" id="404881"/>
    <lineage>
        <taxon>Bacteria</taxon>
        <taxon>Pseudomonadati</taxon>
        <taxon>Pseudomonadota</taxon>
        <taxon>Alphaproteobacteria</taxon>
        <taxon>Rhodobacterales</taxon>
        <taxon>Paracoccaceae</taxon>
        <taxon>Albidovulum</taxon>
    </lineage>
</organism>
<sequence length="58" mass="6258">MKIAACILIISATTGDCVKERDGRCKCVSPNEIAALEKEPDIWDRLKAAVAAEKAGRK</sequence>
<reference evidence="1 2" key="1">
    <citation type="submission" date="2018-02" db="EMBL/GenBank/DDBJ databases">
        <title>Genomic Encyclopedia of Archaeal and Bacterial Type Strains, Phase II (KMG-II): from individual species to whole genera.</title>
        <authorList>
            <person name="Goeker M."/>
        </authorList>
    </citation>
    <scope>NUCLEOTIDE SEQUENCE [LARGE SCALE GENOMIC DNA]</scope>
    <source>
        <strain evidence="1 2">DSM 18921</strain>
    </source>
</reference>
<proteinExistence type="predicted"/>
<evidence type="ECO:0000313" key="1">
    <source>
        <dbReference type="EMBL" id="PQV58766.1"/>
    </source>
</evidence>